<proteinExistence type="predicted"/>
<feature type="compositionally biased region" description="Basic and acidic residues" evidence="1">
    <location>
        <begin position="21"/>
        <end position="32"/>
    </location>
</feature>
<dbReference type="Pfam" id="PF15306">
    <property type="entry name" value="LIN37"/>
    <property type="match status" value="1"/>
</dbReference>
<feature type="compositionally biased region" description="Basic and acidic residues" evidence="1">
    <location>
        <begin position="67"/>
        <end position="82"/>
    </location>
</feature>
<keyword evidence="3" id="KW-1185">Reference proteome</keyword>
<sequence length="284" mass="31555">MPLSKRRRLFTPKKHKTKPTNCKDQEEPKENEVITARGRLKGALMEMLEPTADESDESLEYAPVKQESQEQKEESSDEDTKSKTPQRQSYVLKLFDRSVDLSQFSEDSPLYPICRAWIANQPKANYKDFGKTKQEVPVLDSLELPGPEGPPISRIPNLLPEQKACNKDNINLNYHEAPLPTKEQLLHEHMSRWTNIRAAWLERGALVESRYSATQAVLNKINVKTLNGSGEKASGAADATAGGTARAVAGAARGRMTRASSVQARVLPIITESLPRILGGRGAR</sequence>
<protein>
    <recommendedName>
        <fullName evidence="4">Protein lin-37 homolog</fullName>
    </recommendedName>
</protein>
<dbReference type="OrthoDB" id="6287771at2759"/>
<evidence type="ECO:0000256" key="1">
    <source>
        <dbReference type="SAM" id="MobiDB-lite"/>
    </source>
</evidence>
<feature type="region of interest" description="Disordered" evidence="1">
    <location>
        <begin position="1"/>
        <end position="86"/>
    </location>
</feature>
<organism evidence="2 3">
    <name type="scientific">Brenthis ino</name>
    <name type="common">lesser marbled fritillary</name>
    <dbReference type="NCBI Taxonomy" id="405034"/>
    <lineage>
        <taxon>Eukaryota</taxon>
        <taxon>Metazoa</taxon>
        <taxon>Ecdysozoa</taxon>
        <taxon>Arthropoda</taxon>
        <taxon>Hexapoda</taxon>
        <taxon>Insecta</taxon>
        <taxon>Pterygota</taxon>
        <taxon>Neoptera</taxon>
        <taxon>Endopterygota</taxon>
        <taxon>Lepidoptera</taxon>
        <taxon>Glossata</taxon>
        <taxon>Ditrysia</taxon>
        <taxon>Papilionoidea</taxon>
        <taxon>Nymphalidae</taxon>
        <taxon>Heliconiinae</taxon>
        <taxon>Argynnini</taxon>
        <taxon>Brenthis</taxon>
    </lineage>
</organism>
<dbReference type="GO" id="GO:0031523">
    <property type="term" value="C:Myb complex"/>
    <property type="evidence" value="ECO:0007669"/>
    <property type="project" value="TreeGrafter"/>
</dbReference>
<feature type="non-terminal residue" evidence="2">
    <location>
        <position position="284"/>
    </location>
</feature>
<dbReference type="EMBL" id="OV170230">
    <property type="protein sequence ID" value="CAH0715253.1"/>
    <property type="molecule type" value="Genomic_DNA"/>
</dbReference>
<dbReference type="Proteomes" id="UP000838878">
    <property type="component" value="Chromosome 10"/>
</dbReference>
<evidence type="ECO:0000313" key="3">
    <source>
        <dbReference type="Proteomes" id="UP000838878"/>
    </source>
</evidence>
<reference evidence="2" key="1">
    <citation type="submission" date="2021-12" db="EMBL/GenBank/DDBJ databases">
        <authorList>
            <person name="Martin H S."/>
        </authorList>
    </citation>
    <scope>NUCLEOTIDE SEQUENCE</scope>
</reference>
<dbReference type="GO" id="GO:0017053">
    <property type="term" value="C:transcription repressor complex"/>
    <property type="evidence" value="ECO:0007669"/>
    <property type="project" value="InterPro"/>
</dbReference>
<dbReference type="GO" id="GO:0000122">
    <property type="term" value="P:negative regulation of transcription by RNA polymerase II"/>
    <property type="evidence" value="ECO:0007669"/>
    <property type="project" value="TreeGrafter"/>
</dbReference>
<evidence type="ECO:0008006" key="4">
    <source>
        <dbReference type="Google" id="ProtNLM"/>
    </source>
</evidence>
<dbReference type="AlphaFoldDB" id="A0A8J9V4H3"/>
<gene>
    <name evidence="2" type="ORF">BINO364_LOCUS2209</name>
</gene>
<name>A0A8J9V4H3_9NEOP</name>
<dbReference type="PANTHER" id="PTHR31336:SF3">
    <property type="entry name" value="PROTEIN LIN-37 HOMOLOG"/>
    <property type="match status" value="1"/>
</dbReference>
<accession>A0A8J9V4H3</accession>
<dbReference type="PANTHER" id="PTHR31336">
    <property type="entry name" value="LIN37 HOMOLOG"/>
    <property type="match status" value="1"/>
</dbReference>
<evidence type="ECO:0000313" key="2">
    <source>
        <dbReference type="EMBL" id="CAH0715253.1"/>
    </source>
</evidence>
<feature type="compositionally biased region" description="Basic residues" evidence="1">
    <location>
        <begin position="1"/>
        <end position="18"/>
    </location>
</feature>
<dbReference type="InterPro" id="IPR028226">
    <property type="entry name" value="LIN37"/>
</dbReference>